<dbReference type="Proteomes" id="UP000270094">
    <property type="component" value="Unassembled WGS sequence"/>
</dbReference>
<feature type="compositionally biased region" description="Low complexity" evidence="1">
    <location>
        <begin position="1"/>
        <end position="30"/>
    </location>
</feature>
<sequence length="115" mass="12168">MHFAQQQQQQGPQTLTAASATAAAVATVPTMKKASSVAAQTHYHHTPPPKPSTGDATVRPQNEYYSTVVARRPSMTGCDPGSGPASKTSNLSMRHSASGATKLERKDKHGKSWVP</sequence>
<evidence type="ECO:0000313" key="3">
    <source>
        <dbReference type="Proteomes" id="UP000270094"/>
    </source>
</evidence>
<evidence type="ECO:0000313" key="2">
    <source>
        <dbReference type="EMBL" id="VDM80703.1"/>
    </source>
</evidence>
<name>A0A3P7JIL8_STRVU</name>
<proteinExistence type="predicted"/>
<protein>
    <submittedName>
        <fullName evidence="2">Uncharacterized protein</fullName>
    </submittedName>
</protein>
<accession>A0A3P7JIL8</accession>
<gene>
    <name evidence="2" type="ORF">SVUK_LOCUS15701</name>
</gene>
<dbReference type="OrthoDB" id="5814927at2759"/>
<keyword evidence="3" id="KW-1185">Reference proteome</keyword>
<reference evidence="2 3" key="1">
    <citation type="submission" date="2018-11" db="EMBL/GenBank/DDBJ databases">
        <authorList>
            <consortium name="Pathogen Informatics"/>
        </authorList>
    </citation>
    <scope>NUCLEOTIDE SEQUENCE [LARGE SCALE GENOMIC DNA]</scope>
</reference>
<dbReference type="AlphaFoldDB" id="A0A3P7JIL8"/>
<evidence type="ECO:0000256" key="1">
    <source>
        <dbReference type="SAM" id="MobiDB-lite"/>
    </source>
</evidence>
<feature type="region of interest" description="Disordered" evidence="1">
    <location>
        <begin position="1"/>
        <end position="115"/>
    </location>
</feature>
<feature type="compositionally biased region" description="Polar residues" evidence="1">
    <location>
        <begin position="85"/>
        <end position="99"/>
    </location>
</feature>
<organism evidence="2 3">
    <name type="scientific">Strongylus vulgaris</name>
    <name type="common">Blood worm</name>
    <dbReference type="NCBI Taxonomy" id="40348"/>
    <lineage>
        <taxon>Eukaryota</taxon>
        <taxon>Metazoa</taxon>
        <taxon>Ecdysozoa</taxon>
        <taxon>Nematoda</taxon>
        <taxon>Chromadorea</taxon>
        <taxon>Rhabditida</taxon>
        <taxon>Rhabditina</taxon>
        <taxon>Rhabditomorpha</taxon>
        <taxon>Strongyloidea</taxon>
        <taxon>Strongylidae</taxon>
        <taxon>Strongylus</taxon>
    </lineage>
</organism>
<dbReference type="EMBL" id="UYYB01109625">
    <property type="protein sequence ID" value="VDM80703.1"/>
    <property type="molecule type" value="Genomic_DNA"/>
</dbReference>